<organism evidence="1 2">
    <name type="scientific">Jiangella asiatica</name>
    <dbReference type="NCBI Taxonomy" id="2530372"/>
    <lineage>
        <taxon>Bacteria</taxon>
        <taxon>Bacillati</taxon>
        <taxon>Actinomycetota</taxon>
        <taxon>Actinomycetes</taxon>
        <taxon>Jiangellales</taxon>
        <taxon>Jiangellaceae</taxon>
        <taxon>Jiangella</taxon>
    </lineage>
</organism>
<accession>A0A4R5DU46</accession>
<reference evidence="1 2" key="1">
    <citation type="submission" date="2019-03" db="EMBL/GenBank/DDBJ databases">
        <title>Draft genome sequences of novel Actinobacteria.</title>
        <authorList>
            <person name="Sahin N."/>
            <person name="Ay H."/>
            <person name="Saygin H."/>
        </authorList>
    </citation>
    <scope>NUCLEOTIDE SEQUENCE [LARGE SCALE GENOMIC DNA]</scope>
    <source>
        <strain evidence="1 2">5K138</strain>
    </source>
</reference>
<name>A0A4R5DU46_9ACTN</name>
<proteinExistence type="predicted"/>
<dbReference type="Proteomes" id="UP000294739">
    <property type="component" value="Unassembled WGS sequence"/>
</dbReference>
<dbReference type="OrthoDB" id="5196434at2"/>
<dbReference type="InParanoid" id="A0A4R5DU46"/>
<comment type="caution">
    <text evidence="1">The sequence shown here is derived from an EMBL/GenBank/DDBJ whole genome shotgun (WGS) entry which is preliminary data.</text>
</comment>
<gene>
    <name evidence="1" type="ORF">E1269_01405</name>
</gene>
<keyword evidence="2" id="KW-1185">Reference proteome</keyword>
<evidence type="ECO:0000313" key="1">
    <source>
        <dbReference type="EMBL" id="TDE15974.1"/>
    </source>
</evidence>
<dbReference type="EMBL" id="SMKZ01000001">
    <property type="protein sequence ID" value="TDE15974.1"/>
    <property type="molecule type" value="Genomic_DNA"/>
</dbReference>
<sequence>MSEVPAPSAASPVLVGMEHGGSALRSVLVAGRWWWVRLDRDGRVGAMAADPAAIEILDVAVVTARGGTARLGTRRKGPA</sequence>
<evidence type="ECO:0000313" key="2">
    <source>
        <dbReference type="Proteomes" id="UP000294739"/>
    </source>
</evidence>
<protein>
    <submittedName>
        <fullName evidence="1">Uncharacterized protein</fullName>
    </submittedName>
</protein>
<dbReference type="RefSeq" id="WP_131890207.1">
    <property type="nucleotide sequence ID" value="NZ_SMKZ01000001.1"/>
</dbReference>
<dbReference type="AlphaFoldDB" id="A0A4R5DU46"/>